<name>A0A6I4T434_9SPHN</name>
<dbReference type="InterPro" id="IPR042099">
    <property type="entry name" value="ANL_N_sf"/>
</dbReference>
<reference evidence="4 5" key="1">
    <citation type="submission" date="2019-12" db="EMBL/GenBank/DDBJ databases">
        <title>Genomic-based taxomic classification of the family Erythrobacteraceae.</title>
        <authorList>
            <person name="Xu L."/>
        </authorList>
    </citation>
    <scope>NUCLEOTIDE SEQUENCE [LARGE SCALE GENOMIC DNA]</scope>
    <source>
        <strain evidence="4 5">LMG 29518</strain>
    </source>
</reference>
<feature type="domain" description="AMP-binding enzyme C-terminal" evidence="3">
    <location>
        <begin position="429"/>
        <end position="504"/>
    </location>
</feature>
<keyword evidence="5" id="KW-1185">Reference proteome</keyword>
<dbReference type="Gene3D" id="3.40.50.12780">
    <property type="entry name" value="N-terminal domain of ligase-like"/>
    <property type="match status" value="1"/>
</dbReference>
<accession>A0A6I4T434</accession>
<dbReference type="InterPro" id="IPR025110">
    <property type="entry name" value="AMP-bd_C"/>
</dbReference>
<dbReference type="InterPro" id="IPR050237">
    <property type="entry name" value="ATP-dep_AMP-bd_enzyme"/>
</dbReference>
<comment type="caution">
    <text evidence="4">The sequence shown here is derived from an EMBL/GenBank/DDBJ whole genome shotgun (WGS) entry which is preliminary data.</text>
</comment>
<evidence type="ECO:0000259" key="2">
    <source>
        <dbReference type="Pfam" id="PF00501"/>
    </source>
</evidence>
<dbReference type="RefSeq" id="WP_160736485.1">
    <property type="nucleotide sequence ID" value="NZ_WTYT01000004.1"/>
</dbReference>
<protein>
    <submittedName>
        <fullName evidence="4">Acyl-CoA ligase (AMP-forming), exosortase A system-associated</fullName>
    </submittedName>
</protein>
<dbReference type="EMBL" id="WTYT01000004">
    <property type="protein sequence ID" value="MXO66034.1"/>
    <property type="molecule type" value="Genomic_DNA"/>
</dbReference>
<dbReference type="InterPro" id="IPR000873">
    <property type="entry name" value="AMP-dep_synth/lig_dom"/>
</dbReference>
<dbReference type="PANTHER" id="PTHR43767:SF10">
    <property type="entry name" value="SURFACTIN SYNTHASE SUBUNIT 1"/>
    <property type="match status" value="1"/>
</dbReference>
<dbReference type="PROSITE" id="PS00455">
    <property type="entry name" value="AMP_BINDING"/>
    <property type="match status" value="1"/>
</dbReference>
<dbReference type="SUPFAM" id="SSF56801">
    <property type="entry name" value="Acetyl-CoA synthetase-like"/>
    <property type="match status" value="1"/>
</dbReference>
<dbReference type="PRINTS" id="PR00154">
    <property type="entry name" value="AMPBINDING"/>
</dbReference>
<feature type="domain" description="AMP-dependent synthetase/ligase" evidence="2">
    <location>
        <begin position="23"/>
        <end position="370"/>
    </location>
</feature>
<gene>
    <name evidence="4" type="ORF">GRI91_09735</name>
</gene>
<evidence type="ECO:0000313" key="5">
    <source>
        <dbReference type="Proteomes" id="UP000438476"/>
    </source>
</evidence>
<dbReference type="Pfam" id="PF00501">
    <property type="entry name" value="AMP-binding"/>
    <property type="match status" value="1"/>
</dbReference>
<dbReference type="InterPro" id="IPR017529">
    <property type="entry name" value="AcylCoA_ligase_PEP_1"/>
</dbReference>
<organism evidence="4 5">
    <name type="scientific">Altericroceibacterium endophyticum</name>
    <dbReference type="NCBI Taxonomy" id="1808508"/>
    <lineage>
        <taxon>Bacteria</taxon>
        <taxon>Pseudomonadati</taxon>
        <taxon>Pseudomonadota</taxon>
        <taxon>Alphaproteobacteria</taxon>
        <taxon>Sphingomonadales</taxon>
        <taxon>Erythrobacteraceae</taxon>
        <taxon>Altericroceibacterium</taxon>
    </lineage>
</organism>
<dbReference type="InterPro" id="IPR020845">
    <property type="entry name" value="AMP-binding_CS"/>
</dbReference>
<feature type="compositionally biased region" description="Basic and acidic residues" evidence="1">
    <location>
        <begin position="504"/>
        <end position="519"/>
    </location>
</feature>
<evidence type="ECO:0000256" key="1">
    <source>
        <dbReference type="SAM" id="MobiDB-lite"/>
    </source>
</evidence>
<dbReference type="InterPro" id="IPR045851">
    <property type="entry name" value="AMP-bd_C_sf"/>
</dbReference>
<dbReference type="NCBIfam" id="TIGR03098">
    <property type="entry name" value="ligase_PEP_1"/>
    <property type="match status" value="1"/>
</dbReference>
<dbReference type="Pfam" id="PF13193">
    <property type="entry name" value="AMP-binding_C"/>
    <property type="match status" value="1"/>
</dbReference>
<dbReference type="Proteomes" id="UP000438476">
    <property type="component" value="Unassembled WGS sequence"/>
</dbReference>
<dbReference type="OrthoDB" id="9803968at2"/>
<dbReference type="Gene3D" id="3.30.300.30">
    <property type="match status" value="1"/>
</dbReference>
<evidence type="ECO:0000259" key="3">
    <source>
        <dbReference type="Pfam" id="PF13193"/>
    </source>
</evidence>
<dbReference type="AlphaFoldDB" id="A0A6I4T434"/>
<dbReference type="PANTHER" id="PTHR43767">
    <property type="entry name" value="LONG-CHAIN-FATTY-ACID--COA LIGASE"/>
    <property type="match status" value="1"/>
</dbReference>
<dbReference type="InterPro" id="IPR020459">
    <property type="entry name" value="AMP-binding"/>
</dbReference>
<dbReference type="GO" id="GO:0016877">
    <property type="term" value="F:ligase activity, forming carbon-sulfur bonds"/>
    <property type="evidence" value="ECO:0007669"/>
    <property type="project" value="UniProtKB-ARBA"/>
</dbReference>
<sequence length="519" mass="55439">MSAIAANPTPRPLDHLAECGADDDPALILRAGTLSYKDLSRAVGQMAAWLRAQVNKTNEGAAGTGARVVSWAAKGQLTSLLPLAAARAGLVHVPINPLLKRAQVAHILGDSDAALLIGNQGRLSSLEQGDIPESCHVIEEDSVLEDAALFGDALPPSAANPDDLAAILYTSGSTGAPKGVMLSHANLWLGAVSVAHYLGLENDDVVLAVLPFSFDYGQNQLLSAWRAGACAVPLDYLFPRDVIKACIRHGITTLAALPPLWVQLIEQNWPEEATQSIRRITNSGGALNAEMVEALRSTFPKSRLFSMYGLTEAFRSTYLDPALVQSRPTSIGKAVPFAEILIIRDDGTLAAADEEGELVHCGPLVAQGYWRDAARSAERFRPAPEQSRYGGMAVWSGDRAKRSADGLLYFIGRRDAMIKSSGNRISPQEVEDAALATGLVAEAVALGVADERLGQAVHLVVRAHGDAGEAERDLPAILARHLPNFMQPQKIHWKETMPINPNGKVDRAGLAKELQEDAP</sequence>
<feature type="region of interest" description="Disordered" evidence="1">
    <location>
        <begin position="496"/>
        <end position="519"/>
    </location>
</feature>
<proteinExistence type="predicted"/>
<evidence type="ECO:0000313" key="4">
    <source>
        <dbReference type="EMBL" id="MXO66034.1"/>
    </source>
</evidence>
<keyword evidence="4" id="KW-0436">Ligase</keyword>